<dbReference type="EMBL" id="PVWO01000604">
    <property type="protein sequence ID" value="PSB41980.1"/>
    <property type="molecule type" value="Genomic_DNA"/>
</dbReference>
<dbReference type="InterPro" id="IPR007715">
    <property type="entry name" value="Coq4"/>
</dbReference>
<protein>
    <recommendedName>
        <fullName evidence="3">Ubiquinone biosynthesis protein</fullName>
    </recommendedName>
</protein>
<dbReference type="Pfam" id="PF05019">
    <property type="entry name" value="Coq4"/>
    <property type="match status" value="1"/>
</dbReference>
<evidence type="ECO:0000313" key="1">
    <source>
        <dbReference type="EMBL" id="PSB41980.1"/>
    </source>
</evidence>
<dbReference type="RefSeq" id="WP_106312312.1">
    <property type="nucleotide sequence ID" value="NZ_PVWO01000604.1"/>
</dbReference>
<accession>A0A2T1FAE5</accession>
<comment type="caution">
    <text evidence="1">The sequence shown here is derived from an EMBL/GenBank/DDBJ whole genome shotgun (WGS) entry which is preliminary data.</text>
</comment>
<sequence>MEIMHRQILHLDFFQAIRGAISLFRDPTRTESVYDIEDGLRHTKATQLAVEYMKSDPAVDRIIAERYLAPHLDLDSLFALPADSLGHTYAAYIKESNFDPNFYRKVEVTDDTSYIFLRLRQTHDIWHIVTGFGTDVAGELGLKAFELAQTHRTMSLILLAGGLLSTLSKSPADLDRTLECVAIGYRSGAKSRRLLSQKWEEQWSKSVSDWRKELGIEVTNVYIP</sequence>
<evidence type="ECO:0000313" key="2">
    <source>
        <dbReference type="Proteomes" id="UP000238937"/>
    </source>
</evidence>
<dbReference type="Proteomes" id="UP000238937">
    <property type="component" value="Unassembled WGS sequence"/>
</dbReference>
<dbReference type="PANTHER" id="PTHR12922">
    <property type="entry name" value="UBIQUINONE BIOSYNTHESIS PROTEIN"/>
    <property type="match status" value="1"/>
</dbReference>
<gene>
    <name evidence="1" type="ORF">C7B77_27000</name>
</gene>
<organism evidence="1 2">
    <name type="scientific">Chamaesiphon polymorphus CCALA 037</name>
    <dbReference type="NCBI Taxonomy" id="2107692"/>
    <lineage>
        <taxon>Bacteria</taxon>
        <taxon>Bacillati</taxon>
        <taxon>Cyanobacteriota</taxon>
        <taxon>Cyanophyceae</taxon>
        <taxon>Gomontiellales</taxon>
        <taxon>Chamaesiphonaceae</taxon>
        <taxon>Chamaesiphon</taxon>
    </lineage>
</organism>
<name>A0A2T1FAE5_9CYAN</name>
<keyword evidence="2" id="KW-1185">Reference proteome</keyword>
<dbReference type="AlphaFoldDB" id="A0A2T1FAE5"/>
<dbReference type="PANTHER" id="PTHR12922:SF7">
    <property type="entry name" value="UBIQUINONE BIOSYNTHESIS PROTEIN COQ4 HOMOLOG, MITOCHONDRIAL"/>
    <property type="match status" value="1"/>
</dbReference>
<reference evidence="1 2" key="1">
    <citation type="submission" date="2018-03" db="EMBL/GenBank/DDBJ databases">
        <title>The ancient ancestry and fast evolution of plastids.</title>
        <authorList>
            <person name="Moore K.R."/>
            <person name="Magnabosco C."/>
            <person name="Momper L."/>
            <person name="Gold D.A."/>
            <person name="Bosak T."/>
            <person name="Fournier G.P."/>
        </authorList>
    </citation>
    <scope>NUCLEOTIDE SEQUENCE [LARGE SCALE GENOMIC DNA]</scope>
    <source>
        <strain evidence="1 2">CCALA 037</strain>
    </source>
</reference>
<proteinExistence type="predicted"/>
<dbReference type="GO" id="GO:0006744">
    <property type="term" value="P:ubiquinone biosynthetic process"/>
    <property type="evidence" value="ECO:0007669"/>
    <property type="project" value="InterPro"/>
</dbReference>
<evidence type="ECO:0008006" key="3">
    <source>
        <dbReference type="Google" id="ProtNLM"/>
    </source>
</evidence>
<dbReference type="OrthoDB" id="5720816at2"/>